<proteinExistence type="inferred from homology"/>
<dbReference type="AlphaFoldDB" id="A0AAQ1ZJ59"/>
<gene>
    <name evidence="8" type="ORF">NCTC13063_01483</name>
</gene>
<dbReference type="GO" id="GO:0016987">
    <property type="term" value="F:sigma factor activity"/>
    <property type="evidence" value="ECO:0007669"/>
    <property type="project" value="UniProtKB-KW"/>
</dbReference>
<reference evidence="8 9" key="1">
    <citation type="submission" date="2018-06" db="EMBL/GenBank/DDBJ databases">
        <authorList>
            <consortium name="Pathogen Informatics"/>
            <person name="Doyle S."/>
        </authorList>
    </citation>
    <scope>NUCLEOTIDE SEQUENCE [LARGE SCALE GENOMIC DNA]</scope>
    <source>
        <strain evidence="8 9">NCTC13063</strain>
    </source>
</reference>
<dbReference type="PANTHER" id="PTHR43133:SF46">
    <property type="entry name" value="RNA POLYMERASE SIGMA-70 FACTOR ECF SUBFAMILY"/>
    <property type="match status" value="1"/>
</dbReference>
<evidence type="ECO:0000313" key="9">
    <source>
        <dbReference type="Proteomes" id="UP000255283"/>
    </source>
</evidence>
<dbReference type="NCBIfam" id="TIGR02985">
    <property type="entry name" value="Sig70_bacteroi1"/>
    <property type="match status" value="1"/>
</dbReference>
<name>A0AAQ1ZJ59_9BACT</name>
<dbReference type="SUPFAM" id="SSF88659">
    <property type="entry name" value="Sigma3 and sigma4 domains of RNA polymerase sigma factors"/>
    <property type="match status" value="1"/>
</dbReference>
<dbReference type="InterPro" id="IPR013324">
    <property type="entry name" value="RNA_pol_sigma_r3/r4-like"/>
</dbReference>
<feature type="region of interest" description="Disordered" evidence="5">
    <location>
        <begin position="9"/>
        <end position="38"/>
    </location>
</feature>
<dbReference type="InterPro" id="IPR036388">
    <property type="entry name" value="WH-like_DNA-bd_sf"/>
</dbReference>
<dbReference type="PANTHER" id="PTHR43133">
    <property type="entry name" value="RNA POLYMERASE ECF-TYPE SIGMA FACTO"/>
    <property type="match status" value="1"/>
</dbReference>
<dbReference type="Pfam" id="PF08281">
    <property type="entry name" value="Sigma70_r4_2"/>
    <property type="match status" value="1"/>
</dbReference>
<evidence type="ECO:0000256" key="4">
    <source>
        <dbReference type="ARBA" id="ARBA00023163"/>
    </source>
</evidence>
<comment type="similarity">
    <text evidence="1">Belongs to the sigma-70 factor family. ECF subfamily.</text>
</comment>
<dbReference type="InterPro" id="IPR013249">
    <property type="entry name" value="RNA_pol_sigma70_r4_t2"/>
</dbReference>
<evidence type="ECO:0000259" key="6">
    <source>
        <dbReference type="Pfam" id="PF04542"/>
    </source>
</evidence>
<protein>
    <submittedName>
        <fullName evidence="8">RNA polymerase sigma factor</fullName>
    </submittedName>
</protein>
<dbReference type="EMBL" id="UGTJ01000001">
    <property type="protein sequence ID" value="SUB80200.1"/>
    <property type="molecule type" value="Genomic_DNA"/>
</dbReference>
<keyword evidence="3" id="KW-0731">Sigma factor</keyword>
<dbReference type="GO" id="GO:0003677">
    <property type="term" value="F:DNA binding"/>
    <property type="evidence" value="ECO:0007669"/>
    <property type="project" value="InterPro"/>
</dbReference>
<dbReference type="InterPro" id="IPR014284">
    <property type="entry name" value="RNA_pol_sigma-70_dom"/>
</dbReference>
<dbReference type="SUPFAM" id="SSF88946">
    <property type="entry name" value="Sigma2 domain of RNA polymerase sigma factors"/>
    <property type="match status" value="1"/>
</dbReference>
<dbReference type="Gene3D" id="1.10.10.10">
    <property type="entry name" value="Winged helix-like DNA-binding domain superfamily/Winged helix DNA-binding domain"/>
    <property type="match status" value="1"/>
</dbReference>
<dbReference type="CDD" id="cd06171">
    <property type="entry name" value="Sigma70_r4"/>
    <property type="match status" value="1"/>
</dbReference>
<feature type="region of interest" description="Disordered" evidence="5">
    <location>
        <begin position="114"/>
        <end position="139"/>
    </location>
</feature>
<dbReference type="Pfam" id="PF04542">
    <property type="entry name" value="Sigma70_r2"/>
    <property type="match status" value="1"/>
</dbReference>
<feature type="compositionally biased region" description="Basic and acidic residues" evidence="5">
    <location>
        <begin position="12"/>
        <end position="38"/>
    </location>
</feature>
<dbReference type="InterPro" id="IPR039425">
    <property type="entry name" value="RNA_pol_sigma-70-like"/>
</dbReference>
<organism evidence="8 9">
    <name type="scientific">Segatella buccae</name>
    <dbReference type="NCBI Taxonomy" id="28126"/>
    <lineage>
        <taxon>Bacteria</taxon>
        <taxon>Pseudomonadati</taxon>
        <taxon>Bacteroidota</taxon>
        <taxon>Bacteroidia</taxon>
        <taxon>Bacteroidales</taxon>
        <taxon>Prevotellaceae</taxon>
        <taxon>Segatella</taxon>
    </lineage>
</organism>
<comment type="caution">
    <text evidence="8">The sequence shown here is derived from an EMBL/GenBank/DDBJ whole genome shotgun (WGS) entry which is preliminary data.</text>
</comment>
<dbReference type="NCBIfam" id="TIGR02937">
    <property type="entry name" value="sigma70-ECF"/>
    <property type="match status" value="1"/>
</dbReference>
<keyword evidence="4" id="KW-0804">Transcription</keyword>
<accession>A0AAQ1ZJ59</accession>
<dbReference type="RefSeq" id="WP_007411461.1">
    <property type="nucleotide sequence ID" value="NZ_DBFWLE010000024.1"/>
</dbReference>
<dbReference type="Proteomes" id="UP000255283">
    <property type="component" value="Unassembled WGS sequence"/>
</dbReference>
<dbReference type="InterPro" id="IPR014327">
    <property type="entry name" value="RNA_pol_sigma70_bacteroid"/>
</dbReference>
<dbReference type="InterPro" id="IPR013325">
    <property type="entry name" value="RNA_pol_sigma_r2"/>
</dbReference>
<feature type="domain" description="RNA polymerase sigma factor 70 region 4 type 2" evidence="7">
    <location>
        <begin position="153"/>
        <end position="205"/>
    </location>
</feature>
<feature type="domain" description="RNA polymerase sigma-70 region 2" evidence="6">
    <location>
        <begin position="49"/>
        <end position="114"/>
    </location>
</feature>
<evidence type="ECO:0000256" key="5">
    <source>
        <dbReference type="SAM" id="MobiDB-lite"/>
    </source>
</evidence>
<evidence type="ECO:0000256" key="2">
    <source>
        <dbReference type="ARBA" id="ARBA00023015"/>
    </source>
</evidence>
<dbReference type="GO" id="GO:0006352">
    <property type="term" value="P:DNA-templated transcription initiation"/>
    <property type="evidence" value="ECO:0007669"/>
    <property type="project" value="InterPro"/>
</dbReference>
<evidence type="ECO:0000256" key="3">
    <source>
        <dbReference type="ARBA" id="ARBA00023082"/>
    </source>
</evidence>
<keyword evidence="2" id="KW-0805">Transcription regulation</keyword>
<evidence type="ECO:0000256" key="1">
    <source>
        <dbReference type="ARBA" id="ARBA00010641"/>
    </source>
</evidence>
<evidence type="ECO:0000313" key="8">
    <source>
        <dbReference type="EMBL" id="SUB80200.1"/>
    </source>
</evidence>
<dbReference type="InterPro" id="IPR007627">
    <property type="entry name" value="RNA_pol_sigma70_r2"/>
</dbReference>
<dbReference type="Gene3D" id="1.10.1740.10">
    <property type="match status" value="1"/>
</dbReference>
<sequence>MVIRKINLQKQSSDKFTRSTGDDDEKEKPEQQSIESRLRSGDEEAYRLLFKQHYAVLCHIADLYVHDRFTAEGIVGDVIFHLWEAREHLIIRSSLRSYLARSVRNKCLDHIKSKHNKTEQPLSATPEAEAAYGNQRVTDGNPLGDLLSRELENEIMTVVDNLPEECREVFRLSRFENKKSREIAEELGISVNTVKYHLKNAIKTLRERLKDHLPAVIIGLLSLLIN</sequence>
<evidence type="ECO:0000259" key="7">
    <source>
        <dbReference type="Pfam" id="PF08281"/>
    </source>
</evidence>